<sequence length="299" mass="32127">MSLQVEVSDLRLTYGETVALDGVGFTLTGGKIYGLLGRNGSGKTSLLSVLGAFRRPGAGSVRIGGRPVFENAAVTRQTCLIREAGEASAIGTVNDALYFAEALRSTWDAAYAERLLDAFQIPRRKNVAALSLGKRSALGVVLGLASRAPVTMFDESYLGMDAPSRYAFYEELLADFMAHPRTVIMSTHLIEEVSSLFEEILIIDRGRLVLHEQSEALRGRGVSVTGPEEEVGRFVAGLTVLGDKRLGRTRSAMVYGELGEERRGKALAAGLELGPIAIQDLFVHLTARKTPDAGPGERS</sequence>
<dbReference type="SUPFAM" id="SSF52540">
    <property type="entry name" value="P-loop containing nucleoside triphosphate hydrolases"/>
    <property type="match status" value="1"/>
</dbReference>
<evidence type="ECO:0000313" key="4">
    <source>
        <dbReference type="EMBL" id="PZG26938.1"/>
    </source>
</evidence>
<dbReference type="SMART" id="SM00382">
    <property type="entry name" value="AAA"/>
    <property type="match status" value="1"/>
</dbReference>
<keyword evidence="5" id="KW-1185">Reference proteome</keyword>
<proteinExistence type="predicted"/>
<dbReference type="GO" id="GO:0005524">
    <property type="term" value="F:ATP binding"/>
    <property type="evidence" value="ECO:0007669"/>
    <property type="project" value="UniProtKB-KW"/>
</dbReference>
<dbReference type="EMBL" id="POUA01000425">
    <property type="protein sequence ID" value="PZG26938.1"/>
    <property type="molecule type" value="Genomic_DNA"/>
</dbReference>
<feature type="domain" description="ABC transporter" evidence="3">
    <location>
        <begin position="5"/>
        <end position="230"/>
    </location>
</feature>
<name>A0A2W2FQV9_9ACTN</name>
<dbReference type="Gene3D" id="3.40.50.300">
    <property type="entry name" value="P-loop containing nucleotide triphosphate hydrolases"/>
    <property type="match status" value="1"/>
</dbReference>
<evidence type="ECO:0000256" key="1">
    <source>
        <dbReference type="ARBA" id="ARBA00022741"/>
    </source>
</evidence>
<dbReference type="Pfam" id="PF00005">
    <property type="entry name" value="ABC_tran"/>
    <property type="match status" value="1"/>
</dbReference>
<organism evidence="4 5">
    <name type="scientific">Spongiactinospora gelatinilytica</name>
    <dbReference type="NCBI Taxonomy" id="2666298"/>
    <lineage>
        <taxon>Bacteria</taxon>
        <taxon>Bacillati</taxon>
        <taxon>Actinomycetota</taxon>
        <taxon>Actinomycetes</taxon>
        <taxon>Streptosporangiales</taxon>
        <taxon>Streptosporangiaceae</taxon>
        <taxon>Spongiactinospora</taxon>
    </lineage>
</organism>
<gene>
    <name evidence="4" type="ORF">C1I98_33660</name>
</gene>
<comment type="caution">
    <text evidence="4">The sequence shown here is derived from an EMBL/GenBank/DDBJ whole genome shotgun (WGS) entry which is preliminary data.</text>
</comment>
<dbReference type="PROSITE" id="PS50893">
    <property type="entry name" value="ABC_TRANSPORTER_2"/>
    <property type="match status" value="1"/>
</dbReference>
<reference evidence="4 5" key="1">
    <citation type="submission" date="2018-01" db="EMBL/GenBank/DDBJ databases">
        <title>Draft genome sequence of Sphaerisporangium sp. 7K107.</title>
        <authorList>
            <person name="Sahin N."/>
            <person name="Saygin H."/>
            <person name="Ay H."/>
        </authorList>
    </citation>
    <scope>NUCLEOTIDE SEQUENCE [LARGE SCALE GENOMIC DNA]</scope>
    <source>
        <strain evidence="4 5">7K107</strain>
    </source>
</reference>
<dbReference type="GO" id="GO:0016887">
    <property type="term" value="F:ATP hydrolysis activity"/>
    <property type="evidence" value="ECO:0007669"/>
    <property type="project" value="InterPro"/>
</dbReference>
<dbReference type="InterPro" id="IPR003439">
    <property type="entry name" value="ABC_transporter-like_ATP-bd"/>
</dbReference>
<dbReference type="PANTHER" id="PTHR43158:SF5">
    <property type="entry name" value="ABC TRANSPORTER, ATP-BINDING PROTEIN"/>
    <property type="match status" value="1"/>
</dbReference>
<evidence type="ECO:0000313" key="5">
    <source>
        <dbReference type="Proteomes" id="UP000248544"/>
    </source>
</evidence>
<keyword evidence="2" id="KW-0067">ATP-binding</keyword>
<evidence type="ECO:0000259" key="3">
    <source>
        <dbReference type="PROSITE" id="PS50893"/>
    </source>
</evidence>
<evidence type="ECO:0000256" key="2">
    <source>
        <dbReference type="ARBA" id="ARBA00022840"/>
    </source>
</evidence>
<keyword evidence="1" id="KW-0547">Nucleotide-binding</keyword>
<dbReference type="RefSeq" id="WP_111171386.1">
    <property type="nucleotide sequence ID" value="NZ_POUA01000425.1"/>
</dbReference>
<dbReference type="AlphaFoldDB" id="A0A2W2FQV9"/>
<protein>
    <submittedName>
        <fullName evidence="4">ABC transporter</fullName>
    </submittedName>
</protein>
<dbReference type="InterPro" id="IPR027417">
    <property type="entry name" value="P-loop_NTPase"/>
</dbReference>
<dbReference type="InterPro" id="IPR003593">
    <property type="entry name" value="AAA+_ATPase"/>
</dbReference>
<accession>A0A2W2FQV9</accession>
<dbReference type="PANTHER" id="PTHR43158">
    <property type="entry name" value="SKFA PEPTIDE EXPORT ATP-BINDING PROTEIN SKFE"/>
    <property type="match status" value="1"/>
</dbReference>
<dbReference type="Proteomes" id="UP000248544">
    <property type="component" value="Unassembled WGS sequence"/>
</dbReference>